<sequence>MSNPDLLKMARWCRWMLAFVFIYHGLIPKLLFPSPVEMQMIEAAGLGLDAQVISSLAGVAEVLLGLVILFGWFGRWPVVAAALGLLGLLAGVARVTPALLVGAFNPVTTTLPALLLCVLIIRLEAGCNTAA</sequence>
<keyword evidence="3" id="KW-1185">Reference proteome</keyword>
<keyword evidence="1" id="KW-0472">Membrane</keyword>
<organism evidence="2 3">
    <name type="scientific">Halopseudomonas aestusnigri</name>
    <dbReference type="NCBI Taxonomy" id="857252"/>
    <lineage>
        <taxon>Bacteria</taxon>
        <taxon>Pseudomonadati</taxon>
        <taxon>Pseudomonadota</taxon>
        <taxon>Gammaproteobacteria</taxon>
        <taxon>Pseudomonadales</taxon>
        <taxon>Pseudomonadaceae</taxon>
        <taxon>Halopseudomonas</taxon>
    </lineage>
</organism>
<comment type="caution">
    <text evidence="2">The sequence shown here is derived from an EMBL/GenBank/DDBJ whole genome shotgun (WGS) entry which is preliminary data.</text>
</comment>
<reference evidence="2 3" key="1">
    <citation type="submission" date="2016-10" db="EMBL/GenBank/DDBJ databases">
        <authorList>
            <person name="Varghese N."/>
            <person name="Submissions S."/>
        </authorList>
    </citation>
    <scope>NUCLEOTIDE SEQUENCE [LARGE SCALE GENOMIC DNA]</scope>
    <source>
        <strain evidence="2 3">CECT 8317</strain>
    </source>
</reference>
<dbReference type="Proteomes" id="UP000243518">
    <property type="component" value="Unassembled WGS sequence"/>
</dbReference>
<dbReference type="RefSeq" id="WP_088275814.1">
    <property type="nucleotide sequence ID" value="NZ_FNVE01000006.1"/>
</dbReference>
<evidence type="ECO:0000256" key="1">
    <source>
        <dbReference type="SAM" id="Phobius"/>
    </source>
</evidence>
<accession>A0AAQ1JQA7</accession>
<dbReference type="AlphaFoldDB" id="A0AAQ1JQA7"/>
<feature type="transmembrane region" description="Helical" evidence="1">
    <location>
        <begin position="78"/>
        <end position="97"/>
    </location>
</feature>
<proteinExistence type="predicted"/>
<keyword evidence="1" id="KW-0812">Transmembrane</keyword>
<dbReference type="Pfam" id="PF13781">
    <property type="entry name" value="DoxX_3"/>
    <property type="match status" value="1"/>
</dbReference>
<name>A0AAQ1JQA7_9GAMM</name>
<dbReference type="InterPro" id="IPR025695">
    <property type="entry name" value="DoxX-like"/>
</dbReference>
<evidence type="ECO:0000313" key="2">
    <source>
        <dbReference type="EMBL" id="SEG40534.1"/>
    </source>
</evidence>
<feature type="transmembrane region" description="Helical" evidence="1">
    <location>
        <begin position="103"/>
        <end position="123"/>
    </location>
</feature>
<protein>
    <submittedName>
        <fullName evidence="2">DoxX-like family protein</fullName>
    </submittedName>
</protein>
<feature type="transmembrane region" description="Helical" evidence="1">
    <location>
        <begin position="52"/>
        <end position="73"/>
    </location>
</feature>
<keyword evidence="1" id="KW-1133">Transmembrane helix</keyword>
<dbReference type="EMBL" id="FNVE01000006">
    <property type="protein sequence ID" value="SEG40534.1"/>
    <property type="molecule type" value="Genomic_DNA"/>
</dbReference>
<gene>
    <name evidence="2" type="ORF">SAMN05216586_106110</name>
</gene>
<feature type="transmembrane region" description="Helical" evidence="1">
    <location>
        <begin position="12"/>
        <end position="32"/>
    </location>
</feature>
<evidence type="ECO:0000313" key="3">
    <source>
        <dbReference type="Proteomes" id="UP000243518"/>
    </source>
</evidence>